<name>A0A388LWV1_CHABU</name>
<dbReference type="OrthoDB" id="343296at2759"/>
<dbReference type="FunFam" id="1.10.238.10:FF:000001">
    <property type="entry name" value="Calmodulin 1"/>
    <property type="match status" value="1"/>
</dbReference>
<dbReference type="PANTHER" id="PTHR23048">
    <property type="entry name" value="MYOSIN LIGHT CHAIN 1, 3"/>
    <property type="match status" value="1"/>
</dbReference>
<comment type="similarity">
    <text evidence="1">Belongs to the calmodulin family.</text>
</comment>
<proteinExistence type="inferred from homology"/>
<dbReference type="InterPro" id="IPR050230">
    <property type="entry name" value="CALM/Myosin/TropC-like"/>
</dbReference>
<dbReference type="GO" id="GO:0005509">
    <property type="term" value="F:calcium ion binding"/>
    <property type="evidence" value="ECO:0007669"/>
    <property type="project" value="InterPro"/>
</dbReference>
<keyword evidence="3" id="KW-0677">Repeat</keyword>
<comment type="caution">
    <text evidence="6">The sequence shown here is derived from an EMBL/GenBank/DDBJ whole genome shotgun (WGS) entry which is preliminary data.</text>
</comment>
<dbReference type="SUPFAM" id="SSF47473">
    <property type="entry name" value="EF-hand"/>
    <property type="match status" value="1"/>
</dbReference>
<organism evidence="6 7">
    <name type="scientific">Chara braunii</name>
    <name type="common">Braun's stonewort</name>
    <dbReference type="NCBI Taxonomy" id="69332"/>
    <lineage>
        <taxon>Eukaryota</taxon>
        <taxon>Viridiplantae</taxon>
        <taxon>Streptophyta</taxon>
        <taxon>Charophyceae</taxon>
        <taxon>Charales</taxon>
        <taxon>Characeae</taxon>
        <taxon>Chara</taxon>
    </lineage>
</organism>
<evidence type="ECO:0000313" key="7">
    <source>
        <dbReference type="Proteomes" id="UP000265515"/>
    </source>
</evidence>
<evidence type="ECO:0000256" key="4">
    <source>
        <dbReference type="ARBA" id="ARBA00022837"/>
    </source>
</evidence>
<feature type="domain" description="EF-hand" evidence="5">
    <location>
        <begin position="78"/>
        <end position="113"/>
    </location>
</feature>
<keyword evidence="7" id="KW-1185">Reference proteome</keyword>
<reference evidence="6 7" key="1">
    <citation type="journal article" date="2018" name="Cell">
        <title>The Chara Genome: Secondary Complexity and Implications for Plant Terrestrialization.</title>
        <authorList>
            <person name="Nishiyama T."/>
            <person name="Sakayama H."/>
            <person name="Vries J.D."/>
            <person name="Buschmann H."/>
            <person name="Saint-Marcoux D."/>
            <person name="Ullrich K.K."/>
            <person name="Haas F.B."/>
            <person name="Vanderstraeten L."/>
            <person name="Becker D."/>
            <person name="Lang D."/>
            <person name="Vosolsobe S."/>
            <person name="Rombauts S."/>
            <person name="Wilhelmsson P.K.I."/>
            <person name="Janitza P."/>
            <person name="Kern R."/>
            <person name="Heyl A."/>
            <person name="Rumpler F."/>
            <person name="Villalobos L.I.A.C."/>
            <person name="Clay J.M."/>
            <person name="Skokan R."/>
            <person name="Toyoda A."/>
            <person name="Suzuki Y."/>
            <person name="Kagoshima H."/>
            <person name="Schijlen E."/>
            <person name="Tajeshwar N."/>
            <person name="Catarino B."/>
            <person name="Hetherington A.J."/>
            <person name="Saltykova A."/>
            <person name="Bonnot C."/>
            <person name="Breuninger H."/>
            <person name="Symeonidi A."/>
            <person name="Radhakrishnan G.V."/>
            <person name="Van Nieuwerburgh F."/>
            <person name="Deforce D."/>
            <person name="Chang C."/>
            <person name="Karol K.G."/>
            <person name="Hedrich R."/>
            <person name="Ulvskov P."/>
            <person name="Glockner G."/>
            <person name="Delwiche C.F."/>
            <person name="Petrasek J."/>
            <person name="Van de Peer Y."/>
            <person name="Friml J."/>
            <person name="Beilby M."/>
            <person name="Dolan L."/>
            <person name="Kohara Y."/>
            <person name="Sugano S."/>
            <person name="Fujiyama A."/>
            <person name="Delaux P.-M."/>
            <person name="Quint M."/>
            <person name="TheiBen G."/>
            <person name="Hagemann M."/>
            <person name="Harholt J."/>
            <person name="Dunand C."/>
            <person name="Zachgo S."/>
            <person name="Langdale J."/>
            <person name="Maumus F."/>
            <person name="Straeten D.V.D."/>
            <person name="Gould S.B."/>
            <person name="Rensing S.A."/>
        </authorList>
    </citation>
    <scope>NUCLEOTIDE SEQUENCE [LARGE SCALE GENOMIC DNA]</scope>
    <source>
        <strain evidence="6 7">S276</strain>
    </source>
</reference>
<protein>
    <recommendedName>
        <fullName evidence="5">EF-hand domain-containing protein</fullName>
    </recommendedName>
</protein>
<dbReference type="Gramene" id="GBG86733">
    <property type="protein sequence ID" value="GBG86733"/>
    <property type="gene ID" value="CBR_g41798"/>
</dbReference>
<dbReference type="PROSITE" id="PS00018">
    <property type="entry name" value="EF_HAND_1"/>
    <property type="match status" value="2"/>
</dbReference>
<keyword evidence="4" id="KW-0106">Calcium</keyword>
<gene>
    <name evidence="6" type="ORF">CBR_g41798</name>
</gene>
<dbReference type="PANTHER" id="PTHR23048:SF53">
    <property type="entry name" value="CALMODULIN"/>
    <property type="match status" value="1"/>
</dbReference>
<dbReference type="InterPro" id="IPR002048">
    <property type="entry name" value="EF_hand_dom"/>
</dbReference>
<dbReference type="EMBL" id="BFEA01000577">
    <property type="protein sequence ID" value="GBG86733.1"/>
    <property type="molecule type" value="Genomic_DNA"/>
</dbReference>
<keyword evidence="2" id="KW-0479">Metal-binding</keyword>
<dbReference type="InterPro" id="IPR018247">
    <property type="entry name" value="EF_Hand_1_Ca_BS"/>
</dbReference>
<accession>A0A388LWV1</accession>
<dbReference type="CDD" id="cd00051">
    <property type="entry name" value="EFh"/>
    <property type="match status" value="1"/>
</dbReference>
<evidence type="ECO:0000256" key="2">
    <source>
        <dbReference type="ARBA" id="ARBA00022723"/>
    </source>
</evidence>
<feature type="domain" description="EF-hand" evidence="5">
    <location>
        <begin position="6"/>
        <end position="41"/>
    </location>
</feature>
<dbReference type="InterPro" id="IPR011992">
    <property type="entry name" value="EF-hand-dom_pair"/>
</dbReference>
<evidence type="ECO:0000313" key="6">
    <source>
        <dbReference type="EMBL" id="GBG86733.1"/>
    </source>
</evidence>
<sequence length="147" mass="16384">MALTEAQCVEFREAFCFFDRDRDGQIQTKEIGAVMRALGLNPTEADLSDIVDSAAANGKDSVDVNEFLSLMGKNMKEESEDELKEAFKVFDKDQDGVISAGELRHVMSSLGERLGDDEIDEMLKEADPTSCGDVNYDQFVKVMMARR</sequence>
<dbReference type="SMART" id="SM00054">
    <property type="entry name" value="EFh"/>
    <property type="match status" value="3"/>
</dbReference>
<evidence type="ECO:0000256" key="1">
    <source>
        <dbReference type="ARBA" id="ARBA00009763"/>
    </source>
</evidence>
<dbReference type="AlphaFoldDB" id="A0A388LWV1"/>
<dbReference type="Proteomes" id="UP000265515">
    <property type="component" value="Unassembled WGS sequence"/>
</dbReference>
<dbReference type="GO" id="GO:0016460">
    <property type="term" value="C:myosin II complex"/>
    <property type="evidence" value="ECO:0007669"/>
    <property type="project" value="TreeGrafter"/>
</dbReference>
<dbReference type="PROSITE" id="PS50222">
    <property type="entry name" value="EF_HAND_2"/>
    <property type="match status" value="2"/>
</dbReference>
<dbReference type="Pfam" id="PF13499">
    <property type="entry name" value="EF-hand_7"/>
    <property type="match status" value="2"/>
</dbReference>
<evidence type="ECO:0000256" key="3">
    <source>
        <dbReference type="ARBA" id="ARBA00022737"/>
    </source>
</evidence>
<dbReference type="STRING" id="69332.A0A388LWV1"/>
<evidence type="ECO:0000259" key="5">
    <source>
        <dbReference type="PROSITE" id="PS50222"/>
    </source>
</evidence>
<dbReference type="Gene3D" id="1.10.238.10">
    <property type="entry name" value="EF-hand"/>
    <property type="match status" value="2"/>
</dbReference>